<dbReference type="EMBL" id="MU790972">
    <property type="protein sequence ID" value="KAJ3991688.1"/>
    <property type="molecule type" value="Genomic_DNA"/>
</dbReference>
<reference evidence="2" key="1">
    <citation type="submission" date="2022-08" db="EMBL/GenBank/DDBJ databases">
        <authorList>
            <consortium name="DOE Joint Genome Institute"/>
            <person name="Min B."/>
            <person name="Riley R."/>
            <person name="Sierra-Patev S."/>
            <person name="Naranjo-Ortiz M."/>
            <person name="Looney B."/>
            <person name="Konkel Z."/>
            <person name="Slot J.C."/>
            <person name="Sakamoto Y."/>
            <person name="Steenwyk J.L."/>
            <person name="Rokas A."/>
            <person name="Carro J."/>
            <person name="Camarero S."/>
            <person name="Ferreira P."/>
            <person name="Molpeceres G."/>
            <person name="Ruiz-Duenas F.J."/>
            <person name="Serrano A."/>
            <person name="Henrissat B."/>
            <person name="Drula E."/>
            <person name="Hughes K.W."/>
            <person name="Mata J.L."/>
            <person name="Ishikawa N.K."/>
            <person name="Vargas-Isla R."/>
            <person name="Ushijima S."/>
            <person name="Smith C.A."/>
            <person name="Ahrendt S."/>
            <person name="Andreopoulos W."/>
            <person name="He G."/>
            <person name="Labutti K."/>
            <person name="Lipzen A."/>
            <person name="Ng V."/>
            <person name="Sandor L."/>
            <person name="Barry K."/>
            <person name="Martinez A.T."/>
            <person name="Xiao Y."/>
            <person name="Gibbons J.G."/>
            <person name="Terashima K."/>
            <person name="Hibbett D.S."/>
            <person name="Grigoriev I.V."/>
        </authorList>
    </citation>
    <scope>NUCLEOTIDE SEQUENCE</scope>
    <source>
        <strain evidence="2">TFB10827</strain>
    </source>
</reference>
<protein>
    <submittedName>
        <fullName evidence="2">Uncharacterized protein</fullName>
    </submittedName>
</protein>
<feature type="compositionally biased region" description="Basic residues" evidence="1">
    <location>
        <begin position="1"/>
        <end position="10"/>
    </location>
</feature>
<keyword evidence="3" id="KW-1185">Reference proteome</keyword>
<sequence length="181" mass="19978">MPPKNIKRKLGSVIEPQKVDQDPILGTTSNIDSGDQLSPSTMSISEQSIRDNEVSRSADNEKVVARQPPLRPRSPTEPGQIREDPFVENESSPSSNGITVRSSPMANYAARKLEKSTALDNGVKIVQDLRAKYRSDESRSDLTTSERDWTSAKLLATPLYTAMSDEVTSEARQRSEIKDSS</sequence>
<evidence type="ECO:0000256" key="1">
    <source>
        <dbReference type="SAM" id="MobiDB-lite"/>
    </source>
</evidence>
<name>A0ABQ8PZ26_9AGAR</name>
<feature type="compositionally biased region" description="Basic and acidic residues" evidence="1">
    <location>
        <begin position="48"/>
        <end position="64"/>
    </location>
</feature>
<feature type="region of interest" description="Disordered" evidence="1">
    <location>
        <begin position="1"/>
        <end position="103"/>
    </location>
</feature>
<evidence type="ECO:0000313" key="2">
    <source>
        <dbReference type="EMBL" id="KAJ3991688.1"/>
    </source>
</evidence>
<feature type="compositionally biased region" description="Polar residues" evidence="1">
    <location>
        <begin position="26"/>
        <end position="47"/>
    </location>
</feature>
<feature type="compositionally biased region" description="Polar residues" evidence="1">
    <location>
        <begin position="89"/>
        <end position="103"/>
    </location>
</feature>
<accession>A0ABQ8PZ26</accession>
<proteinExistence type="predicted"/>
<evidence type="ECO:0000313" key="3">
    <source>
        <dbReference type="Proteomes" id="UP001163828"/>
    </source>
</evidence>
<organism evidence="2 3">
    <name type="scientific">Lentinula boryana</name>
    <dbReference type="NCBI Taxonomy" id="40481"/>
    <lineage>
        <taxon>Eukaryota</taxon>
        <taxon>Fungi</taxon>
        <taxon>Dikarya</taxon>
        <taxon>Basidiomycota</taxon>
        <taxon>Agaricomycotina</taxon>
        <taxon>Agaricomycetes</taxon>
        <taxon>Agaricomycetidae</taxon>
        <taxon>Agaricales</taxon>
        <taxon>Marasmiineae</taxon>
        <taxon>Omphalotaceae</taxon>
        <taxon>Lentinula</taxon>
    </lineage>
</organism>
<comment type="caution">
    <text evidence="2">The sequence shown here is derived from an EMBL/GenBank/DDBJ whole genome shotgun (WGS) entry which is preliminary data.</text>
</comment>
<dbReference type="Proteomes" id="UP001163828">
    <property type="component" value="Unassembled WGS sequence"/>
</dbReference>
<gene>
    <name evidence="2" type="ORF">F5050DRAFT_1715885</name>
</gene>